<keyword evidence="1" id="KW-0812">Transmembrane</keyword>
<accession>A0A1I4TDR1</accession>
<feature type="transmembrane region" description="Helical" evidence="1">
    <location>
        <begin position="63"/>
        <end position="84"/>
    </location>
</feature>
<dbReference type="Pfam" id="PF20061">
    <property type="entry name" value="DUF6460"/>
    <property type="match status" value="1"/>
</dbReference>
<dbReference type="OrthoDB" id="8480887at2"/>
<evidence type="ECO:0000256" key="1">
    <source>
        <dbReference type="SAM" id="Phobius"/>
    </source>
</evidence>
<organism evidence="3 4">
    <name type="scientific">Pleomorphomonas diazotrophica</name>
    <dbReference type="NCBI Taxonomy" id="1166257"/>
    <lineage>
        <taxon>Bacteria</taxon>
        <taxon>Pseudomonadati</taxon>
        <taxon>Pseudomonadota</taxon>
        <taxon>Alphaproteobacteria</taxon>
        <taxon>Hyphomicrobiales</taxon>
        <taxon>Pleomorphomonadaceae</taxon>
        <taxon>Pleomorphomonas</taxon>
    </lineage>
</organism>
<keyword evidence="1" id="KW-0472">Membrane</keyword>
<dbReference type="EMBL" id="PJNW01000005">
    <property type="protein sequence ID" value="PKR89400.1"/>
    <property type="molecule type" value="Genomic_DNA"/>
</dbReference>
<proteinExistence type="predicted"/>
<keyword evidence="1" id="KW-1133">Transmembrane helix</keyword>
<dbReference type="RefSeq" id="WP_101288711.1">
    <property type="nucleotide sequence ID" value="NZ_FOUQ01000005.1"/>
</dbReference>
<evidence type="ECO:0000313" key="4">
    <source>
        <dbReference type="Proteomes" id="UP000233491"/>
    </source>
</evidence>
<reference evidence="3 4" key="1">
    <citation type="submission" date="2017-12" db="EMBL/GenBank/DDBJ databases">
        <title>Anaerobic carbon monoxide metabolism by Pleomorphomonas carboxyditropha sp. nov., a new mesophilic hydrogenogenic carboxidotroph.</title>
        <authorList>
            <person name="Esquivel-Elizondo S."/>
            <person name="Krajmalnik-Brown R."/>
        </authorList>
    </citation>
    <scope>NUCLEOTIDE SEQUENCE [LARGE SCALE GENOMIC DNA]</scope>
    <source>
        <strain evidence="3 4">R5-392</strain>
    </source>
</reference>
<gene>
    <name evidence="3" type="ORF">CXZ10_08410</name>
</gene>
<dbReference type="AlphaFoldDB" id="A0A1I4TDR1"/>
<sequence>MSDRFVRLFGDSPARLLLRLVILSLIVGVVLAALGVEPYDIVTSALRFVDRIWSMGFDAVDRVWRYFLLGAVVVIPVWLVLRLLNIGRSRS</sequence>
<feature type="transmembrane region" description="Helical" evidence="1">
    <location>
        <begin position="16"/>
        <end position="36"/>
    </location>
</feature>
<evidence type="ECO:0000259" key="2">
    <source>
        <dbReference type="Pfam" id="PF20061"/>
    </source>
</evidence>
<evidence type="ECO:0000313" key="3">
    <source>
        <dbReference type="EMBL" id="PKR89400.1"/>
    </source>
</evidence>
<comment type="caution">
    <text evidence="3">The sequence shown here is derived from an EMBL/GenBank/DDBJ whole genome shotgun (WGS) entry which is preliminary data.</text>
</comment>
<name>A0A1I4TDR1_9HYPH</name>
<protein>
    <submittedName>
        <fullName evidence="3">Integrase</fullName>
    </submittedName>
</protein>
<dbReference type="InterPro" id="IPR045594">
    <property type="entry name" value="DUF6460"/>
</dbReference>
<keyword evidence="4" id="KW-1185">Reference proteome</keyword>
<dbReference type="Proteomes" id="UP000233491">
    <property type="component" value="Unassembled WGS sequence"/>
</dbReference>
<feature type="domain" description="DUF6460" evidence="2">
    <location>
        <begin position="52"/>
        <end position="87"/>
    </location>
</feature>